<name>A0A2S2QP79_9HEMI</name>
<dbReference type="PANTHER" id="PTHR15223">
    <property type="entry name" value="NADH-UBIQUINONE OXIDOREDUCTASE AGGG SUBUNIT"/>
    <property type="match status" value="1"/>
</dbReference>
<protein>
    <submittedName>
        <fullName evidence="12 14">NADH dehydrogenase</fullName>
    </submittedName>
</protein>
<evidence type="ECO:0000313" key="14">
    <source>
        <dbReference type="RefSeq" id="XP_025424594.1"/>
    </source>
</evidence>
<sequence length="117" mass="13559">MSGWNLVKKTIFKNGSLMRQIRPLHTTPALNFKGVAKRESLNSDFILDLHYEFHYRDQIPFTKEDEKKNLIADISMGVVMAFVIYKCYSETEHLVGDFEYPDPSKWTDEELGVPSAE</sequence>
<evidence type="ECO:0000256" key="2">
    <source>
        <dbReference type="ARBA" id="ARBA00004443"/>
    </source>
</evidence>
<dbReference type="GO" id="GO:0005743">
    <property type="term" value="C:mitochondrial inner membrane"/>
    <property type="evidence" value="ECO:0007669"/>
    <property type="project" value="UniProtKB-SubCell"/>
</dbReference>
<keyword evidence="13" id="KW-1185">Reference proteome</keyword>
<evidence type="ECO:0000313" key="12">
    <source>
        <dbReference type="EMBL" id="MBY79521.1"/>
    </source>
</evidence>
<comment type="subunit">
    <text evidence="4">Complex I is composed of 45 different subunits.</text>
</comment>
<evidence type="ECO:0000256" key="10">
    <source>
        <dbReference type="ARBA" id="ARBA00023128"/>
    </source>
</evidence>
<evidence type="ECO:0000256" key="1">
    <source>
        <dbReference type="ARBA" id="ARBA00003195"/>
    </source>
</evidence>
<keyword evidence="9" id="KW-0249">Electron transport</keyword>
<dbReference type="RefSeq" id="XP_025424594.1">
    <property type="nucleotide sequence ID" value="XM_025568809.1"/>
</dbReference>
<proteinExistence type="inferred from homology"/>
<evidence type="ECO:0000256" key="11">
    <source>
        <dbReference type="ARBA" id="ARBA00023136"/>
    </source>
</evidence>
<evidence type="ECO:0000256" key="6">
    <source>
        <dbReference type="ARBA" id="ARBA00022660"/>
    </source>
</evidence>
<evidence type="ECO:0000313" key="13">
    <source>
        <dbReference type="Proteomes" id="UP000694846"/>
    </source>
</evidence>
<evidence type="ECO:0000256" key="3">
    <source>
        <dbReference type="ARBA" id="ARBA00005923"/>
    </source>
</evidence>
<dbReference type="GO" id="GO:0032981">
    <property type="term" value="P:mitochondrial respiratory chain complex I assembly"/>
    <property type="evidence" value="ECO:0007669"/>
    <property type="project" value="TreeGrafter"/>
</dbReference>
<evidence type="ECO:0000256" key="7">
    <source>
        <dbReference type="ARBA" id="ARBA00022792"/>
    </source>
</evidence>
<dbReference type="Pfam" id="PF14813">
    <property type="entry name" value="NADH_B2"/>
    <property type="match status" value="1"/>
</dbReference>
<dbReference type="EMBL" id="GGMS01010318">
    <property type="protein sequence ID" value="MBY79521.1"/>
    <property type="molecule type" value="Transcribed_RNA"/>
</dbReference>
<dbReference type="AlphaFoldDB" id="A0A2S2QP79"/>
<keyword evidence="10" id="KW-0496">Mitochondrion</keyword>
<comment type="function">
    <text evidence="1">Accessory subunit of the mitochondrial membrane respiratory chain NADH dehydrogenase (Complex I), that is believed not to be involved in catalysis. Complex I functions in the transfer of electrons from NADH to the respiratory chain. The immediate electron acceptor for the enzyme is believed to be ubiquinone.</text>
</comment>
<keyword evidence="11" id="KW-0472">Membrane</keyword>
<comment type="subcellular location">
    <subcellularLocation>
        <location evidence="2">Mitochondrion inner membrane</location>
        <topology evidence="2">Peripheral membrane protein</topology>
        <orientation evidence="2">Matrix side</orientation>
    </subcellularLocation>
</comment>
<dbReference type="Proteomes" id="UP000694846">
    <property type="component" value="Unplaced"/>
</dbReference>
<dbReference type="OrthoDB" id="6241903at2759"/>
<dbReference type="GO" id="GO:0045271">
    <property type="term" value="C:respiratory chain complex I"/>
    <property type="evidence" value="ECO:0007669"/>
    <property type="project" value="InterPro"/>
</dbReference>
<evidence type="ECO:0000256" key="4">
    <source>
        <dbReference type="ARBA" id="ARBA00011533"/>
    </source>
</evidence>
<evidence type="ECO:0000256" key="5">
    <source>
        <dbReference type="ARBA" id="ARBA00022448"/>
    </source>
</evidence>
<keyword evidence="5" id="KW-0813">Transport</keyword>
<reference evidence="14" key="2">
    <citation type="submission" date="2025-04" db="UniProtKB">
        <authorList>
            <consortium name="RefSeq"/>
        </authorList>
    </citation>
    <scope>IDENTIFICATION</scope>
    <source>
        <tissue evidence="14">Whole body</tissue>
    </source>
</reference>
<dbReference type="PANTHER" id="PTHR15223:SF1">
    <property type="entry name" value="NADH DEHYDROGENASE [UBIQUINONE] 1 BETA SUBCOMPLEX SUBUNIT 2, MITOCHONDRIAL"/>
    <property type="match status" value="1"/>
</dbReference>
<keyword evidence="8" id="KW-0809">Transit peptide</keyword>
<accession>A0A2S2QP79</accession>
<evidence type="ECO:0000256" key="8">
    <source>
        <dbReference type="ARBA" id="ARBA00022946"/>
    </source>
</evidence>
<dbReference type="InterPro" id="IPR026627">
    <property type="entry name" value="NDUFB2_animal"/>
</dbReference>
<organism evidence="12">
    <name type="scientific">Sipha flava</name>
    <name type="common">yellow sugarcane aphid</name>
    <dbReference type="NCBI Taxonomy" id="143950"/>
    <lineage>
        <taxon>Eukaryota</taxon>
        <taxon>Metazoa</taxon>
        <taxon>Ecdysozoa</taxon>
        <taxon>Arthropoda</taxon>
        <taxon>Hexapoda</taxon>
        <taxon>Insecta</taxon>
        <taxon>Pterygota</taxon>
        <taxon>Neoptera</taxon>
        <taxon>Paraneoptera</taxon>
        <taxon>Hemiptera</taxon>
        <taxon>Sternorrhyncha</taxon>
        <taxon>Aphidomorpha</taxon>
        <taxon>Aphidoidea</taxon>
        <taxon>Aphididae</taxon>
        <taxon>Sipha</taxon>
    </lineage>
</organism>
<reference evidence="12" key="1">
    <citation type="submission" date="2018-04" db="EMBL/GenBank/DDBJ databases">
        <title>Transcriptome assembly of Sipha flava.</title>
        <authorList>
            <person name="Scully E.D."/>
            <person name="Geib S.M."/>
            <person name="Palmer N.A."/>
            <person name="Koch K."/>
            <person name="Bradshaw J."/>
            <person name="Heng-Moss T."/>
            <person name="Sarath G."/>
        </authorList>
    </citation>
    <scope>NUCLEOTIDE SEQUENCE</scope>
</reference>
<comment type="similarity">
    <text evidence="3">Belongs to the complex I NDUFB2 subunit family.</text>
</comment>
<gene>
    <name evidence="12" type="primary">NDUFB2</name>
    <name evidence="14" type="synonym">LOC112693644</name>
    <name evidence="12" type="ORF">g.80879</name>
</gene>
<evidence type="ECO:0000256" key="9">
    <source>
        <dbReference type="ARBA" id="ARBA00022982"/>
    </source>
</evidence>
<keyword evidence="6" id="KW-0679">Respiratory chain</keyword>
<keyword evidence="7" id="KW-0999">Mitochondrion inner membrane</keyword>